<keyword evidence="6 9" id="KW-0067">ATP-binding</keyword>
<dbReference type="GO" id="GO:0005524">
    <property type="term" value="F:ATP binding"/>
    <property type="evidence" value="ECO:0007669"/>
    <property type="project" value="UniProtKB-UniRule"/>
</dbReference>
<dbReference type="InterPro" id="IPR017441">
    <property type="entry name" value="Protein_kinase_ATP_BS"/>
</dbReference>
<dbReference type="PROSITE" id="PS50011">
    <property type="entry name" value="PROTEIN_KINASE_DOM"/>
    <property type="match status" value="1"/>
</dbReference>
<dbReference type="AlphaFoldDB" id="A0A8S1HFC8"/>
<dbReference type="InterPro" id="IPR000719">
    <property type="entry name" value="Prot_kinase_dom"/>
</dbReference>
<feature type="binding site" evidence="9 10">
    <location>
        <position position="74"/>
    </location>
    <ligand>
        <name>ATP</name>
        <dbReference type="ChEBI" id="CHEBI:30616"/>
    </ligand>
</feature>
<evidence type="ECO:0000256" key="7">
    <source>
        <dbReference type="ARBA" id="ARBA00047899"/>
    </source>
</evidence>
<organism evidence="12 13">
    <name type="scientific">Caenorhabditis auriculariae</name>
    <dbReference type="NCBI Taxonomy" id="2777116"/>
    <lineage>
        <taxon>Eukaryota</taxon>
        <taxon>Metazoa</taxon>
        <taxon>Ecdysozoa</taxon>
        <taxon>Nematoda</taxon>
        <taxon>Chromadorea</taxon>
        <taxon>Rhabditida</taxon>
        <taxon>Rhabditina</taxon>
        <taxon>Rhabditomorpha</taxon>
        <taxon>Rhabditoidea</taxon>
        <taxon>Rhabditidae</taxon>
        <taxon>Peloderinae</taxon>
        <taxon>Caenorhabditis</taxon>
    </lineage>
</organism>
<comment type="catalytic activity">
    <reaction evidence="7">
        <text>L-threonyl-[protein] + ATP = O-phospho-L-threonyl-[protein] + ADP + H(+)</text>
        <dbReference type="Rhea" id="RHEA:46608"/>
        <dbReference type="Rhea" id="RHEA-COMP:11060"/>
        <dbReference type="Rhea" id="RHEA-COMP:11605"/>
        <dbReference type="ChEBI" id="CHEBI:15378"/>
        <dbReference type="ChEBI" id="CHEBI:30013"/>
        <dbReference type="ChEBI" id="CHEBI:30616"/>
        <dbReference type="ChEBI" id="CHEBI:61977"/>
        <dbReference type="ChEBI" id="CHEBI:456216"/>
        <dbReference type="EC" id="2.7.11.1"/>
    </reaction>
</comment>
<comment type="caution">
    <text evidence="12">The sequence shown here is derived from an EMBL/GenBank/DDBJ whole genome shotgun (WGS) entry which is preliminary data.</text>
</comment>
<accession>A0A8S1HFC8</accession>
<dbReference type="PROSITE" id="PS00107">
    <property type="entry name" value="PROTEIN_KINASE_ATP"/>
    <property type="match status" value="1"/>
</dbReference>
<gene>
    <name evidence="12" type="ORF">CAUJ_LOCUS8960</name>
</gene>
<dbReference type="GO" id="GO:0004674">
    <property type="term" value="F:protein serine/threonine kinase activity"/>
    <property type="evidence" value="ECO:0007669"/>
    <property type="project" value="UniProtKB-KW"/>
</dbReference>
<evidence type="ECO:0000313" key="13">
    <source>
        <dbReference type="Proteomes" id="UP000835052"/>
    </source>
</evidence>
<dbReference type="OrthoDB" id="193931at2759"/>
<evidence type="ECO:0000259" key="11">
    <source>
        <dbReference type="PROSITE" id="PS50011"/>
    </source>
</evidence>
<dbReference type="FunFam" id="3.30.200.20:FF:000003">
    <property type="entry name" value="Non-specific serine/threonine protein kinase"/>
    <property type="match status" value="1"/>
</dbReference>
<evidence type="ECO:0000256" key="8">
    <source>
        <dbReference type="ARBA" id="ARBA00048679"/>
    </source>
</evidence>
<evidence type="ECO:0000313" key="12">
    <source>
        <dbReference type="EMBL" id="CAD6193041.1"/>
    </source>
</evidence>
<evidence type="ECO:0000256" key="5">
    <source>
        <dbReference type="ARBA" id="ARBA00022777"/>
    </source>
</evidence>
<dbReference type="SUPFAM" id="SSF56112">
    <property type="entry name" value="Protein kinase-like (PK-like)"/>
    <property type="match status" value="1"/>
</dbReference>
<sequence length="142" mass="15904">MESESATSGKLCALSVSTTLAAARHHSNRMEAPRRRMRLEKVGLYVVGRAIGRGNFATVRLARHTIAKTKVALKIIDKSTLDAENMIKIEREVRILKTIDHPHIVKPYENVAERVKISRGGGFAKQPPPWPTFMRKGSFIET</sequence>
<evidence type="ECO:0000256" key="9">
    <source>
        <dbReference type="PIRSR" id="PIRSR630616-2"/>
    </source>
</evidence>
<evidence type="ECO:0000256" key="10">
    <source>
        <dbReference type="PROSITE-ProRule" id="PRU10141"/>
    </source>
</evidence>
<dbReference type="PANTHER" id="PTHR24350">
    <property type="entry name" value="SERINE/THREONINE-PROTEIN KINASE IAL-RELATED"/>
    <property type="match status" value="1"/>
</dbReference>
<dbReference type="Proteomes" id="UP000835052">
    <property type="component" value="Unassembled WGS sequence"/>
</dbReference>
<dbReference type="EC" id="2.7.11.1" evidence="1"/>
<keyword evidence="5" id="KW-0418">Kinase</keyword>
<dbReference type="InterPro" id="IPR011009">
    <property type="entry name" value="Kinase-like_dom_sf"/>
</dbReference>
<evidence type="ECO:0000256" key="2">
    <source>
        <dbReference type="ARBA" id="ARBA00022527"/>
    </source>
</evidence>
<keyword evidence="2" id="KW-0723">Serine/threonine-protein kinase</keyword>
<keyword evidence="13" id="KW-1185">Reference proteome</keyword>
<evidence type="ECO:0000256" key="4">
    <source>
        <dbReference type="ARBA" id="ARBA00022741"/>
    </source>
</evidence>
<evidence type="ECO:0000256" key="1">
    <source>
        <dbReference type="ARBA" id="ARBA00012513"/>
    </source>
</evidence>
<comment type="catalytic activity">
    <reaction evidence="8">
        <text>L-seryl-[protein] + ATP = O-phospho-L-seryl-[protein] + ADP + H(+)</text>
        <dbReference type="Rhea" id="RHEA:17989"/>
        <dbReference type="Rhea" id="RHEA-COMP:9863"/>
        <dbReference type="Rhea" id="RHEA-COMP:11604"/>
        <dbReference type="ChEBI" id="CHEBI:15378"/>
        <dbReference type="ChEBI" id="CHEBI:29999"/>
        <dbReference type="ChEBI" id="CHEBI:30616"/>
        <dbReference type="ChEBI" id="CHEBI:83421"/>
        <dbReference type="ChEBI" id="CHEBI:456216"/>
        <dbReference type="EC" id="2.7.11.1"/>
    </reaction>
</comment>
<name>A0A8S1HFC8_9PELO</name>
<keyword evidence="4 9" id="KW-0547">Nucleotide-binding</keyword>
<dbReference type="EMBL" id="CAJGYM010000032">
    <property type="protein sequence ID" value="CAD6193041.1"/>
    <property type="molecule type" value="Genomic_DNA"/>
</dbReference>
<evidence type="ECO:0000256" key="3">
    <source>
        <dbReference type="ARBA" id="ARBA00022679"/>
    </source>
</evidence>
<keyword evidence="3" id="KW-0808">Transferase</keyword>
<feature type="domain" description="Protein kinase" evidence="11">
    <location>
        <begin position="45"/>
        <end position="142"/>
    </location>
</feature>
<reference evidence="12" key="1">
    <citation type="submission" date="2020-10" db="EMBL/GenBank/DDBJ databases">
        <authorList>
            <person name="Kikuchi T."/>
        </authorList>
    </citation>
    <scope>NUCLEOTIDE SEQUENCE</scope>
    <source>
        <strain evidence="12">NKZ352</strain>
    </source>
</reference>
<dbReference type="Pfam" id="PF00069">
    <property type="entry name" value="Pkinase"/>
    <property type="match status" value="1"/>
</dbReference>
<evidence type="ECO:0000256" key="6">
    <source>
        <dbReference type="ARBA" id="ARBA00022840"/>
    </source>
</evidence>
<dbReference type="InterPro" id="IPR030616">
    <property type="entry name" value="Aur-like"/>
</dbReference>
<proteinExistence type="predicted"/>
<dbReference type="Gene3D" id="3.30.200.20">
    <property type="entry name" value="Phosphorylase Kinase, domain 1"/>
    <property type="match status" value="1"/>
</dbReference>
<protein>
    <recommendedName>
        <fullName evidence="1">non-specific serine/threonine protein kinase</fullName>
        <ecNumber evidence="1">2.7.11.1</ecNumber>
    </recommendedName>
</protein>